<dbReference type="AlphaFoldDB" id="A0A831YDQ3"/>
<gene>
    <name evidence="4" type="ORF">ENO34_04015</name>
</gene>
<comment type="caution">
    <text evidence="4">The sequence shown here is derived from an EMBL/GenBank/DDBJ whole genome shotgun (WGS) entry which is preliminary data.</text>
</comment>
<evidence type="ECO:0000313" key="4">
    <source>
        <dbReference type="EMBL" id="HEV09547.1"/>
    </source>
</evidence>
<keyword evidence="1 4" id="KW-0436">Ligase</keyword>
<dbReference type="Proteomes" id="UP000885621">
    <property type="component" value="Unassembled WGS sequence"/>
</dbReference>
<evidence type="ECO:0000256" key="1">
    <source>
        <dbReference type="ARBA" id="ARBA00022598"/>
    </source>
</evidence>
<keyword evidence="2" id="KW-0547">Nucleotide-binding</keyword>
<dbReference type="EMBL" id="DSFC01000232">
    <property type="protein sequence ID" value="HEV09547.1"/>
    <property type="molecule type" value="Genomic_DNA"/>
</dbReference>
<dbReference type="GO" id="GO:0005524">
    <property type="term" value="F:ATP binding"/>
    <property type="evidence" value="ECO:0007669"/>
    <property type="project" value="UniProtKB-KW"/>
</dbReference>
<evidence type="ECO:0000256" key="2">
    <source>
        <dbReference type="ARBA" id="ARBA00022741"/>
    </source>
</evidence>
<organism evidence="4">
    <name type="scientific">Sulfurihydrogenibium azorense</name>
    <dbReference type="NCBI Taxonomy" id="309806"/>
    <lineage>
        <taxon>Bacteria</taxon>
        <taxon>Pseudomonadati</taxon>
        <taxon>Aquificota</taxon>
        <taxon>Aquificia</taxon>
        <taxon>Aquificales</taxon>
        <taxon>Hydrogenothermaceae</taxon>
        <taxon>Sulfurihydrogenibium</taxon>
    </lineage>
</organism>
<dbReference type="Gene3D" id="3.90.190.20">
    <property type="entry name" value="Mur ligase, C-terminal domain"/>
    <property type="match status" value="1"/>
</dbReference>
<dbReference type="PANTHER" id="PTHR43024:SF1">
    <property type="entry name" value="UDP-N-ACETYLMURAMOYL-TRIPEPTIDE--D-ALANYL-D-ALANINE LIGASE"/>
    <property type="match status" value="1"/>
</dbReference>
<dbReference type="PANTHER" id="PTHR43024">
    <property type="entry name" value="UDP-N-ACETYLMURAMOYL-TRIPEPTIDE--D-ALANYL-D-ALANINE LIGASE"/>
    <property type="match status" value="1"/>
</dbReference>
<evidence type="ECO:0000256" key="3">
    <source>
        <dbReference type="ARBA" id="ARBA00022840"/>
    </source>
</evidence>
<reference evidence="4" key="1">
    <citation type="journal article" date="2020" name="mSystems">
        <title>Genome- and Community-Level Interaction Insights into Carbon Utilization and Element Cycling Functions of Hydrothermarchaeota in Hydrothermal Sediment.</title>
        <authorList>
            <person name="Zhou Z."/>
            <person name="Liu Y."/>
            <person name="Xu W."/>
            <person name="Pan J."/>
            <person name="Luo Z.H."/>
            <person name="Li M."/>
        </authorList>
    </citation>
    <scope>NUCLEOTIDE SEQUENCE [LARGE SCALE GENOMIC DNA]</scope>
    <source>
        <strain evidence="4">SpSt-1257</strain>
    </source>
</reference>
<accession>A0A831YDQ3</accession>
<dbReference type="GO" id="GO:0016881">
    <property type="term" value="F:acid-amino acid ligase activity"/>
    <property type="evidence" value="ECO:0007669"/>
    <property type="project" value="InterPro"/>
</dbReference>
<sequence>IDYVFLYGEETKYILQELKDKKFVLHTTKENIAKEIKKLEKLNPTVLVKGSRGMKMEEVIEYLKN</sequence>
<protein>
    <submittedName>
        <fullName evidence="4">UDP-N-acetylmuramoylalanyl-D-glutamate--2, 6-diaminopimelate ligase</fullName>
    </submittedName>
</protein>
<name>A0A831YDQ3_9AQUI</name>
<proteinExistence type="predicted"/>
<feature type="non-terminal residue" evidence="4">
    <location>
        <position position="1"/>
    </location>
</feature>
<keyword evidence="3" id="KW-0067">ATP-binding</keyword>
<dbReference type="InterPro" id="IPR036615">
    <property type="entry name" value="Mur_ligase_C_dom_sf"/>
</dbReference>
<dbReference type="InterPro" id="IPR051046">
    <property type="entry name" value="MurCDEF_CellWall_CoF430Synth"/>
</dbReference>
<dbReference type="SUPFAM" id="SSF53244">
    <property type="entry name" value="MurD-like peptide ligases, peptide-binding domain"/>
    <property type="match status" value="1"/>
</dbReference>